<reference evidence="1 2" key="1">
    <citation type="submission" date="2016-04" db="EMBL/GenBank/DDBJ databases">
        <authorList>
            <person name="Chen L."/>
            <person name="Zhuang W."/>
            <person name="Wang G."/>
        </authorList>
    </citation>
    <scope>NUCLEOTIDE SEQUENCE [LARGE SCALE GENOMIC DNA]</scope>
    <source>
        <strain evidence="2">GR20</strain>
    </source>
</reference>
<protein>
    <recommendedName>
        <fullName evidence="3">DUF4468 domain-containing protein</fullName>
    </recommendedName>
</protein>
<evidence type="ECO:0000313" key="2">
    <source>
        <dbReference type="Proteomes" id="UP000192277"/>
    </source>
</evidence>
<organism evidence="1 2">
    <name type="scientific">Niastella koreensis</name>
    <dbReference type="NCBI Taxonomy" id="354356"/>
    <lineage>
        <taxon>Bacteria</taxon>
        <taxon>Pseudomonadati</taxon>
        <taxon>Bacteroidota</taxon>
        <taxon>Chitinophagia</taxon>
        <taxon>Chitinophagales</taxon>
        <taxon>Chitinophagaceae</taxon>
        <taxon>Niastella</taxon>
    </lineage>
</organism>
<gene>
    <name evidence="1" type="ORF">A4D02_11560</name>
</gene>
<evidence type="ECO:0008006" key="3">
    <source>
        <dbReference type="Google" id="ProtNLM"/>
    </source>
</evidence>
<dbReference type="Proteomes" id="UP000192277">
    <property type="component" value="Unassembled WGS sequence"/>
</dbReference>
<name>A0ABX3NSQ4_9BACT</name>
<evidence type="ECO:0000313" key="1">
    <source>
        <dbReference type="EMBL" id="OQP44098.1"/>
    </source>
</evidence>
<comment type="caution">
    <text evidence="1">The sequence shown here is derived from an EMBL/GenBank/DDBJ whole genome shotgun (WGS) entry which is preliminary data.</text>
</comment>
<proteinExistence type="predicted"/>
<accession>A0ABX3NSQ4</accession>
<sequence length="183" mass="21507">MSNHVKRYLLLSTIFFGAIYCNAQKLIIQDYDTSLTKNILKKKWLESYRQKNDSSDITILFYQLVNQPKIKSFAFKVRDGRCKINILTKDSIFPKDGYRIVDFNKVKNTLLRFNNNLDISEENFTTSTYFIIIVIKIGTDVYQIKTTNLAFYSDSNDYIDSIKNLLFIFNLNYKDIVMEHVDG</sequence>
<keyword evidence="2" id="KW-1185">Reference proteome</keyword>
<dbReference type="EMBL" id="LWBO01000034">
    <property type="protein sequence ID" value="OQP44098.1"/>
    <property type="molecule type" value="Genomic_DNA"/>
</dbReference>